<dbReference type="Gene3D" id="3.20.110.10">
    <property type="entry name" value="Glycoside hydrolase 38, N terminal domain"/>
    <property type="match status" value="1"/>
</dbReference>
<dbReference type="GO" id="GO:0030246">
    <property type="term" value="F:carbohydrate binding"/>
    <property type="evidence" value="ECO:0007669"/>
    <property type="project" value="InterPro"/>
</dbReference>
<organism evidence="4 5">
    <name type="scientific">Sphingobacterium haloxyli</name>
    <dbReference type="NCBI Taxonomy" id="2100533"/>
    <lineage>
        <taxon>Bacteria</taxon>
        <taxon>Pseudomonadati</taxon>
        <taxon>Bacteroidota</taxon>
        <taxon>Sphingobacteriia</taxon>
        <taxon>Sphingobacteriales</taxon>
        <taxon>Sphingobacteriaceae</taxon>
        <taxon>Sphingobacterium</taxon>
    </lineage>
</organism>
<dbReference type="Proteomes" id="UP000239711">
    <property type="component" value="Unassembled WGS sequence"/>
</dbReference>
<feature type="domain" description="Glycoside hydrolase family 38 N-terminal" evidence="2">
    <location>
        <begin position="44"/>
        <end position="234"/>
    </location>
</feature>
<dbReference type="InterPro" id="IPR011013">
    <property type="entry name" value="Gal_mutarotase_sf_dom"/>
</dbReference>
<evidence type="ECO:0000313" key="5">
    <source>
        <dbReference type="Proteomes" id="UP000239711"/>
    </source>
</evidence>
<evidence type="ECO:0000259" key="3">
    <source>
        <dbReference type="Pfam" id="PF07748"/>
    </source>
</evidence>
<protein>
    <submittedName>
        <fullName evidence="4">Alpha-mannosidase</fullName>
    </submittedName>
</protein>
<feature type="chain" id="PRO_5015749125" evidence="1">
    <location>
        <begin position="19"/>
        <end position="847"/>
    </location>
</feature>
<dbReference type="AlphaFoldDB" id="A0A2S9J974"/>
<evidence type="ECO:0000256" key="1">
    <source>
        <dbReference type="SAM" id="SignalP"/>
    </source>
</evidence>
<gene>
    <name evidence="4" type="ORF">C5745_01595</name>
</gene>
<comment type="caution">
    <text evidence="4">The sequence shown here is derived from an EMBL/GenBank/DDBJ whole genome shotgun (WGS) entry which is preliminary data.</text>
</comment>
<dbReference type="SUPFAM" id="SSF88688">
    <property type="entry name" value="Families 57/38 glycoside transferase middle domain"/>
    <property type="match status" value="1"/>
</dbReference>
<dbReference type="SUPFAM" id="SSF74650">
    <property type="entry name" value="Galactose mutarotase-like"/>
    <property type="match status" value="1"/>
</dbReference>
<dbReference type="InterPro" id="IPR011682">
    <property type="entry name" value="Glyco_hydro_38_C"/>
</dbReference>
<dbReference type="InterPro" id="IPR027291">
    <property type="entry name" value="Glyco_hydro_38_N_sf"/>
</dbReference>
<accession>A0A2S9J974</accession>
<keyword evidence="1" id="KW-0732">Signal</keyword>
<proteinExistence type="predicted"/>
<dbReference type="EMBL" id="PVBQ01000001">
    <property type="protein sequence ID" value="PRD49343.1"/>
    <property type="molecule type" value="Genomic_DNA"/>
</dbReference>
<dbReference type="InterPro" id="IPR011330">
    <property type="entry name" value="Glyco_hydro/deAcase_b/a-brl"/>
</dbReference>
<evidence type="ECO:0000313" key="4">
    <source>
        <dbReference type="EMBL" id="PRD49343.1"/>
    </source>
</evidence>
<dbReference type="Pfam" id="PF01074">
    <property type="entry name" value="Glyco_hydro_38N"/>
    <property type="match status" value="1"/>
</dbReference>
<feature type="signal peptide" evidence="1">
    <location>
        <begin position="1"/>
        <end position="18"/>
    </location>
</feature>
<reference evidence="4 5" key="1">
    <citation type="submission" date="2018-02" db="EMBL/GenBank/DDBJ databases">
        <title>The draft genome of Sphingobacterium sp. 5JN-11.</title>
        <authorList>
            <person name="Liu L."/>
            <person name="Li L."/>
            <person name="Liang L."/>
            <person name="Zhang X."/>
            <person name="Wang T."/>
        </authorList>
    </citation>
    <scope>NUCLEOTIDE SEQUENCE [LARGE SCALE GENOMIC DNA]</scope>
    <source>
        <strain evidence="4 5">5JN-11</strain>
    </source>
</reference>
<name>A0A2S9J974_9SPHI</name>
<evidence type="ECO:0000259" key="2">
    <source>
        <dbReference type="Pfam" id="PF01074"/>
    </source>
</evidence>
<dbReference type="GO" id="GO:0009313">
    <property type="term" value="P:oligosaccharide catabolic process"/>
    <property type="evidence" value="ECO:0007669"/>
    <property type="project" value="TreeGrafter"/>
</dbReference>
<dbReference type="Pfam" id="PF07748">
    <property type="entry name" value="Glyco_hydro_38C"/>
    <property type="match status" value="1"/>
</dbReference>
<dbReference type="PANTHER" id="PTHR46017:SF1">
    <property type="entry name" value="ALPHA-MANNOSIDASE 2C1"/>
    <property type="match status" value="1"/>
</dbReference>
<dbReference type="RefSeq" id="WP_105715185.1">
    <property type="nucleotide sequence ID" value="NZ_PVBQ01000001.1"/>
</dbReference>
<feature type="domain" description="Glycosyl hydrolase family 38 C-terminal" evidence="3">
    <location>
        <begin position="486"/>
        <end position="684"/>
    </location>
</feature>
<sequence length="847" mass="96956">MRILTLLFLLLLSFAVYAQKPYFVDGYHGGVYGHYPMWVTQFMLDKLAAHPEWKLGLEIEPETWDTVKRNEPMAYAQFSNIVRDKRIEFTNPTYAQPYCYNISGESIIRQFEHGIRKMHEHFPDVTYTTYAVEEPCFTSSLPQILKQFGFKYAVLKCPNTCWGGYTTGYGGELVNWIGSEGTSILTVPRYASEDFEENSTWQTTAWNNSTAYIQAAYQQGIDNPVGMCYQDAGWKNGPWLGFGKHIKNNSTYVTWTEYIEDISSRQTDDSWHFSQEDVLVNLMWGSQALQRIAQDVRKSENKIVMAEKISAMAYLDNNYQPRADDEDEAWRTLMMAQHHDSWIVPYNRLDKQQTWEQAVRSWTNTTDRLSGKVIQEAISSYVKGTSIKGKDLGYVRIFNTVAAKRSAVVRVKLPATWKQRDVTLHDRKGEELACVIEEKDNALWIVFKPNVTTLGYVTYALRKTGQPVNKAAKQVRFDAEGNCIIENDMYKITLDKSKGGVITSLLAKHIDNRQFVDPYVPYGLGEIAGHFYEEGKFHSSKDNQATITVLEDNPFIVKVKVTGYIASHPMVQVITLETGQRRIDFDLTVDWRRNVGIGEYKQEHDWTDNRRAYTDDRYKLKVMFPNNLQGANLYKNAPFDVCESRNENTFFGNWDEIKHNVILHWVDLVEENQEYGLALLSDHTTSYLHGSDYPLSLTAQYSGVGLWGVDYKITEALKMRYALIPHAGRWDTAQIATESNCWNEPLLGVYGGHFVGEDRQFVVSNQAGIEISAMKLDKGDLLLRLFNAEGVSGVQHIMLDFPVEGIEEVLLNGEKVSTLKVADHMGKPTFSMDIPRFGIKTVRIKKK</sequence>
<dbReference type="InterPro" id="IPR000602">
    <property type="entry name" value="Glyco_hydro_38_N"/>
</dbReference>
<dbReference type="SUPFAM" id="SSF88713">
    <property type="entry name" value="Glycoside hydrolase/deacetylase"/>
    <property type="match status" value="1"/>
</dbReference>
<keyword evidence="5" id="KW-1185">Reference proteome</keyword>
<dbReference type="PANTHER" id="PTHR46017">
    <property type="entry name" value="ALPHA-MANNOSIDASE 2C1"/>
    <property type="match status" value="1"/>
</dbReference>
<dbReference type="GO" id="GO:0006013">
    <property type="term" value="P:mannose metabolic process"/>
    <property type="evidence" value="ECO:0007669"/>
    <property type="project" value="InterPro"/>
</dbReference>
<dbReference type="InterPro" id="IPR028995">
    <property type="entry name" value="Glyco_hydro_57/38_cen_sf"/>
</dbReference>
<dbReference type="OrthoDB" id="9772207at2"/>
<dbReference type="GO" id="GO:0004559">
    <property type="term" value="F:alpha-mannosidase activity"/>
    <property type="evidence" value="ECO:0007669"/>
    <property type="project" value="InterPro"/>
</dbReference>
<dbReference type="Gene3D" id="2.70.98.30">
    <property type="entry name" value="Golgi alpha-mannosidase II, domain 4"/>
    <property type="match status" value="1"/>
</dbReference>